<protein>
    <submittedName>
        <fullName evidence="1">Uncharacterized protein</fullName>
    </submittedName>
</protein>
<comment type="caution">
    <text evidence="1">The sequence shown here is derived from an EMBL/GenBank/DDBJ whole genome shotgun (WGS) entry which is preliminary data.</text>
</comment>
<dbReference type="Proteomes" id="UP000821845">
    <property type="component" value="Chromosome 8"/>
</dbReference>
<dbReference type="EMBL" id="CM023488">
    <property type="protein sequence ID" value="KAH6925040.1"/>
    <property type="molecule type" value="Genomic_DNA"/>
</dbReference>
<sequence length="125" mass="13270">MSHGNSRTTMEVVEGGSYLSRSPPPSACIASGTEPRPPSPTVGIVRESSRPPSPTVCIVKGEPLKRSSCVVSDKRTSAPHHGLRGERGRGAALSRPLAERLHRDVFPSTQDAQRMRRDGGAAAFA</sequence>
<evidence type="ECO:0000313" key="2">
    <source>
        <dbReference type="Proteomes" id="UP000821845"/>
    </source>
</evidence>
<reference evidence="1" key="1">
    <citation type="submission" date="2020-05" db="EMBL/GenBank/DDBJ databases">
        <title>Large-scale comparative analyses of tick genomes elucidate their genetic diversity and vector capacities.</title>
        <authorList>
            <person name="Jia N."/>
            <person name="Wang J."/>
            <person name="Shi W."/>
            <person name="Du L."/>
            <person name="Sun Y."/>
            <person name="Zhan W."/>
            <person name="Jiang J."/>
            <person name="Wang Q."/>
            <person name="Zhang B."/>
            <person name="Ji P."/>
            <person name="Sakyi L.B."/>
            <person name="Cui X."/>
            <person name="Yuan T."/>
            <person name="Jiang B."/>
            <person name="Yang W."/>
            <person name="Lam T.T.-Y."/>
            <person name="Chang Q."/>
            <person name="Ding S."/>
            <person name="Wang X."/>
            <person name="Zhu J."/>
            <person name="Ruan X."/>
            <person name="Zhao L."/>
            <person name="Wei J."/>
            <person name="Que T."/>
            <person name="Du C."/>
            <person name="Cheng J."/>
            <person name="Dai P."/>
            <person name="Han X."/>
            <person name="Huang E."/>
            <person name="Gao Y."/>
            <person name="Liu J."/>
            <person name="Shao H."/>
            <person name="Ye R."/>
            <person name="Li L."/>
            <person name="Wei W."/>
            <person name="Wang X."/>
            <person name="Wang C."/>
            <person name="Yang T."/>
            <person name="Huo Q."/>
            <person name="Li W."/>
            <person name="Guo W."/>
            <person name="Chen H."/>
            <person name="Zhou L."/>
            <person name="Ni X."/>
            <person name="Tian J."/>
            <person name="Zhou Y."/>
            <person name="Sheng Y."/>
            <person name="Liu T."/>
            <person name="Pan Y."/>
            <person name="Xia L."/>
            <person name="Li J."/>
            <person name="Zhao F."/>
            <person name="Cao W."/>
        </authorList>
    </citation>
    <scope>NUCLEOTIDE SEQUENCE</scope>
    <source>
        <strain evidence="1">Hyas-2018</strain>
    </source>
</reference>
<name>A0ACB7RS74_HYAAI</name>
<organism evidence="1 2">
    <name type="scientific">Hyalomma asiaticum</name>
    <name type="common">Tick</name>
    <dbReference type="NCBI Taxonomy" id="266040"/>
    <lineage>
        <taxon>Eukaryota</taxon>
        <taxon>Metazoa</taxon>
        <taxon>Ecdysozoa</taxon>
        <taxon>Arthropoda</taxon>
        <taxon>Chelicerata</taxon>
        <taxon>Arachnida</taxon>
        <taxon>Acari</taxon>
        <taxon>Parasitiformes</taxon>
        <taxon>Ixodida</taxon>
        <taxon>Ixodoidea</taxon>
        <taxon>Ixodidae</taxon>
        <taxon>Hyalomminae</taxon>
        <taxon>Hyalomma</taxon>
    </lineage>
</organism>
<accession>A0ACB7RS74</accession>
<evidence type="ECO:0000313" key="1">
    <source>
        <dbReference type="EMBL" id="KAH6925040.1"/>
    </source>
</evidence>
<proteinExistence type="predicted"/>
<keyword evidence="2" id="KW-1185">Reference proteome</keyword>
<gene>
    <name evidence="1" type="ORF">HPB50_027398</name>
</gene>